<protein>
    <recommendedName>
        <fullName evidence="4">Chitinase-like protein</fullName>
    </recommendedName>
</protein>
<feature type="transmembrane region" description="Helical" evidence="1">
    <location>
        <begin position="215"/>
        <end position="232"/>
    </location>
</feature>
<dbReference type="EMBL" id="AGVV01000019">
    <property type="protein sequence ID" value="EHK77678.1"/>
    <property type="molecule type" value="Genomic_DNA"/>
</dbReference>
<organism evidence="2 3">
    <name type="scientific">Sinorhizobium meliloti CCNWSX0020</name>
    <dbReference type="NCBI Taxonomy" id="1107881"/>
    <lineage>
        <taxon>Bacteria</taxon>
        <taxon>Pseudomonadati</taxon>
        <taxon>Pseudomonadota</taxon>
        <taxon>Alphaproteobacteria</taxon>
        <taxon>Hyphomicrobiales</taxon>
        <taxon>Rhizobiaceae</taxon>
        <taxon>Sinorhizobium/Ensifer group</taxon>
        <taxon>Sinorhizobium</taxon>
    </lineage>
</organism>
<evidence type="ECO:0000256" key="1">
    <source>
        <dbReference type="SAM" id="Phobius"/>
    </source>
</evidence>
<name>H0FYZ8_RHIML</name>
<proteinExistence type="predicted"/>
<gene>
    <name evidence="2" type="ORF">SM0020_12160</name>
</gene>
<sequence>MNRTTFFAYVRRAPFGGRLTQLQIDGMNAILDEWDRRGLLDKRWLAYMLATSLHETGSRMQPIKELGGDKYLSKYDTGKLAKALGNTPQADGDGQKFAGRGLVQITGRSNYRKFGIEARPEEALKMPTAVSILFDGMLEGKFTGRRLYDFFNQKTDDPENARRIVNGTDKSKLIAGYHKNFLDALEAATEAVPVPDAKPEDAQPDDVPASQSKSLWTILVTLFPGLGGLAFLQNIDNVFALGAFGLVLLAVSVAAWLVFTGRITINRGKAAT</sequence>
<dbReference type="AlphaFoldDB" id="H0FYZ8"/>
<keyword evidence="1" id="KW-0812">Transmembrane</keyword>
<accession>H0FYZ8</accession>
<evidence type="ECO:0000313" key="2">
    <source>
        <dbReference type="EMBL" id="EHK77678.1"/>
    </source>
</evidence>
<dbReference type="RefSeq" id="WP_004435068.1">
    <property type="nucleotide sequence ID" value="NZ_AGVV01000019.1"/>
</dbReference>
<feature type="transmembrane region" description="Helical" evidence="1">
    <location>
        <begin position="238"/>
        <end position="259"/>
    </location>
</feature>
<evidence type="ECO:0008006" key="4">
    <source>
        <dbReference type="Google" id="ProtNLM"/>
    </source>
</evidence>
<keyword evidence="1" id="KW-0472">Membrane</keyword>
<dbReference type="Gene3D" id="1.10.530.10">
    <property type="match status" value="1"/>
</dbReference>
<evidence type="ECO:0000313" key="3">
    <source>
        <dbReference type="Proteomes" id="UP000004038"/>
    </source>
</evidence>
<keyword evidence="1" id="KW-1133">Transmembrane helix</keyword>
<dbReference type="SUPFAM" id="SSF53955">
    <property type="entry name" value="Lysozyme-like"/>
    <property type="match status" value="1"/>
</dbReference>
<reference evidence="2 3" key="1">
    <citation type="journal article" date="2012" name="J. Bacteriol.">
        <title>Draft Genome Sequence of Sinorhizobium meliloti CCNWSX0020, a Nitrogen-Fixing Symbiont with Copper Tolerance Capability Isolated from Lead-Zinc Mine Tailings.</title>
        <authorList>
            <person name="Li Z."/>
            <person name="Ma Z."/>
            <person name="Hao X."/>
            <person name="Wei G."/>
        </authorList>
    </citation>
    <scope>NUCLEOTIDE SEQUENCE [LARGE SCALE GENOMIC DNA]</scope>
    <source>
        <strain evidence="2 3">CCNWSX0020</strain>
    </source>
</reference>
<dbReference type="InterPro" id="IPR023346">
    <property type="entry name" value="Lysozyme-like_dom_sf"/>
</dbReference>
<dbReference type="PATRIC" id="fig|1107881.3.peg.2466"/>
<dbReference type="Proteomes" id="UP000004038">
    <property type="component" value="Unassembled WGS sequence"/>
</dbReference>